<evidence type="ECO:0000256" key="1">
    <source>
        <dbReference type="SAM" id="MobiDB-lite"/>
    </source>
</evidence>
<sequence length="77" mass="8599">MVENENAKTCVEYGQGQGQQRQKERNGRKGDFPLTTVSTTTQLKPTRQSPRLSTNHYAPSPILETTLPLISTSRVKP</sequence>
<name>A0A8S9RH25_BRACR</name>
<dbReference type="EMBL" id="QGKX02000095">
    <property type="protein sequence ID" value="KAF3572378.1"/>
    <property type="molecule type" value="Genomic_DNA"/>
</dbReference>
<organism evidence="2 3">
    <name type="scientific">Brassica cretica</name>
    <name type="common">Mustard</name>
    <dbReference type="NCBI Taxonomy" id="69181"/>
    <lineage>
        <taxon>Eukaryota</taxon>
        <taxon>Viridiplantae</taxon>
        <taxon>Streptophyta</taxon>
        <taxon>Embryophyta</taxon>
        <taxon>Tracheophyta</taxon>
        <taxon>Spermatophyta</taxon>
        <taxon>Magnoliopsida</taxon>
        <taxon>eudicotyledons</taxon>
        <taxon>Gunneridae</taxon>
        <taxon>Pentapetalae</taxon>
        <taxon>rosids</taxon>
        <taxon>malvids</taxon>
        <taxon>Brassicales</taxon>
        <taxon>Brassicaceae</taxon>
        <taxon>Brassiceae</taxon>
        <taxon>Brassica</taxon>
    </lineage>
</organism>
<evidence type="ECO:0000313" key="3">
    <source>
        <dbReference type="Proteomes" id="UP000712600"/>
    </source>
</evidence>
<reference evidence="2" key="1">
    <citation type="submission" date="2019-12" db="EMBL/GenBank/DDBJ databases">
        <title>Genome sequencing and annotation of Brassica cretica.</title>
        <authorList>
            <person name="Studholme D.J."/>
            <person name="Sarris P."/>
        </authorList>
    </citation>
    <scope>NUCLEOTIDE SEQUENCE</scope>
    <source>
        <strain evidence="2">PFS-109/04</strain>
        <tissue evidence="2">Leaf</tissue>
    </source>
</reference>
<comment type="caution">
    <text evidence="2">The sequence shown here is derived from an EMBL/GenBank/DDBJ whole genome shotgun (WGS) entry which is preliminary data.</text>
</comment>
<protein>
    <submittedName>
        <fullName evidence="2">Uncharacterized protein</fullName>
    </submittedName>
</protein>
<dbReference type="AlphaFoldDB" id="A0A8S9RH25"/>
<feature type="region of interest" description="Disordered" evidence="1">
    <location>
        <begin position="1"/>
        <end position="60"/>
    </location>
</feature>
<feature type="compositionally biased region" description="Polar residues" evidence="1">
    <location>
        <begin position="35"/>
        <end position="57"/>
    </location>
</feature>
<proteinExistence type="predicted"/>
<accession>A0A8S9RH25</accession>
<dbReference type="Proteomes" id="UP000712600">
    <property type="component" value="Unassembled WGS sequence"/>
</dbReference>
<feature type="compositionally biased region" description="Basic and acidic residues" evidence="1">
    <location>
        <begin position="21"/>
        <end position="31"/>
    </location>
</feature>
<evidence type="ECO:0000313" key="2">
    <source>
        <dbReference type="EMBL" id="KAF3572378.1"/>
    </source>
</evidence>
<gene>
    <name evidence="2" type="ORF">F2Q69_00062456</name>
</gene>